<accession>A0A385YRC8</accession>
<dbReference type="InterPro" id="IPR036551">
    <property type="entry name" value="Flavin_trans-like"/>
</dbReference>
<keyword evidence="3" id="KW-1185">Reference proteome</keyword>
<sequence>MMGKRIGFGITASHCTYEEVVPKIQVFRDAGAVVVPIVSQSVVTAATRFGTGDEWIARIEEVSGEKVIQTIADAEPLGPKAPLDCMVIAPMTGTSLSKFVHAINDSPVLMAAKATLRTNRPVVIGISSNDILGANGVNVMTAINMKDVYIVPFGQDDPHRKPKSCISDFNLLYDTVESAIDGKQLQPILLGYAE</sequence>
<evidence type="ECO:0000259" key="1">
    <source>
        <dbReference type="Pfam" id="PF02441"/>
    </source>
</evidence>
<dbReference type="AlphaFoldDB" id="A0A385YRC8"/>
<feature type="domain" description="Flavoprotein" evidence="1">
    <location>
        <begin position="4"/>
        <end position="156"/>
    </location>
</feature>
<proteinExistence type="predicted"/>
<dbReference type="Pfam" id="PF02441">
    <property type="entry name" value="Flavoprotein"/>
    <property type="match status" value="1"/>
</dbReference>
<dbReference type="Proteomes" id="UP000265725">
    <property type="component" value="Chromosome"/>
</dbReference>
<dbReference type="RefSeq" id="WP_119883029.1">
    <property type="nucleotide sequence ID" value="NZ_CP032418.1"/>
</dbReference>
<dbReference type="InterPro" id="IPR003382">
    <property type="entry name" value="Flavoprotein"/>
</dbReference>
<dbReference type="OrthoDB" id="9792688at2"/>
<protein>
    <submittedName>
        <fullName evidence="2">Dipicolinate synthase subunit B</fullName>
    </submittedName>
</protein>
<dbReference type="SUPFAM" id="SSF52507">
    <property type="entry name" value="Homo-oligomeric flavin-containing Cys decarboxylases, HFCD"/>
    <property type="match status" value="1"/>
</dbReference>
<evidence type="ECO:0000313" key="2">
    <source>
        <dbReference type="EMBL" id="AYC29289.1"/>
    </source>
</evidence>
<dbReference type="GO" id="GO:0003824">
    <property type="term" value="F:catalytic activity"/>
    <property type="evidence" value="ECO:0007669"/>
    <property type="project" value="InterPro"/>
</dbReference>
<dbReference type="EMBL" id="CP032418">
    <property type="protein sequence ID" value="AYC29289.1"/>
    <property type="molecule type" value="Genomic_DNA"/>
</dbReference>
<organism evidence="2 3">
    <name type="scientific">Paenisporosarcina cavernae</name>
    <dbReference type="NCBI Taxonomy" id="2320858"/>
    <lineage>
        <taxon>Bacteria</taxon>
        <taxon>Bacillati</taxon>
        <taxon>Bacillota</taxon>
        <taxon>Bacilli</taxon>
        <taxon>Bacillales</taxon>
        <taxon>Caryophanaceae</taxon>
        <taxon>Paenisporosarcina</taxon>
    </lineage>
</organism>
<dbReference type="NCBIfam" id="TIGR02852">
    <property type="entry name" value="spore_dpaB"/>
    <property type="match status" value="1"/>
</dbReference>
<name>A0A385YRC8_9BACL</name>
<evidence type="ECO:0000313" key="3">
    <source>
        <dbReference type="Proteomes" id="UP000265725"/>
    </source>
</evidence>
<dbReference type="InterPro" id="IPR014214">
    <property type="entry name" value="Dipicolinic_acid_synth_B"/>
</dbReference>
<reference evidence="3" key="1">
    <citation type="submission" date="2018-09" db="EMBL/GenBank/DDBJ databases">
        <authorList>
            <person name="Zhu H."/>
        </authorList>
    </citation>
    <scope>NUCLEOTIDE SEQUENCE [LARGE SCALE GENOMIC DNA]</scope>
    <source>
        <strain evidence="3">K2R23-3</strain>
    </source>
</reference>
<dbReference type="KEGG" id="paek:D3873_05115"/>
<dbReference type="NCBIfam" id="NF006161">
    <property type="entry name" value="PRK08305.1"/>
    <property type="match status" value="1"/>
</dbReference>
<dbReference type="Gene3D" id="3.40.50.1950">
    <property type="entry name" value="Flavin prenyltransferase-like"/>
    <property type="match status" value="1"/>
</dbReference>
<gene>
    <name evidence="2" type="ORF">D3873_05115</name>
</gene>